<evidence type="ECO:0000313" key="2">
    <source>
        <dbReference type="EMBL" id="CAB3259870.1"/>
    </source>
</evidence>
<evidence type="ECO:0000313" key="3">
    <source>
        <dbReference type="Proteomes" id="UP000494106"/>
    </source>
</evidence>
<evidence type="ECO:0000256" key="1">
    <source>
        <dbReference type="SAM" id="MobiDB-lite"/>
    </source>
</evidence>
<dbReference type="AlphaFoldDB" id="A0A8S1BDA1"/>
<dbReference type="Proteomes" id="UP000494106">
    <property type="component" value="Unassembled WGS sequence"/>
</dbReference>
<dbReference type="EMBL" id="CADEBC010000651">
    <property type="protein sequence ID" value="CAB3259870.1"/>
    <property type="molecule type" value="Genomic_DNA"/>
</dbReference>
<name>A0A8S1BDA1_ARCPL</name>
<feature type="region of interest" description="Disordered" evidence="1">
    <location>
        <begin position="16"/>
        <end position="41"/>
    </location>
</feature>
<accession>A0A8S1BDA1</accession>
<sequence length="57" mass="6258">TKAHLDVLAERAVAMGARPLKTHPSRPRPLSDPIPDNATRTSYKSYDLSISVLISDQ</sequence>
<keyword evidence="3" id="KW-1185">Reference proteome</keyword>
<reference evidence="2 3" key="1">
    <citation type="submission" date="2020-04" db="EMBL/GenBank/DDBJ databases">
        <authorList>
            <person name="Wallbank WR R."/>
            <person name="Pardo Diaz C."/>
            <person name="Kozak K."/>
            <person name="Martin S."/>
            <person name="Jiggins C."/>
            <person name="Moest M."/>
            <person name="Warren A I."/>
            <person name="Byers J.R.P. K."/>
            <person name="Montejo-Kovacevich G."/>
            <person name="Yen C E."/>
        </authorList>
    </citation>
    <scope>NUCLEOTIDE SEQUENCE [LARGE SCALE GENOMIC DNA]</scope>
</reference>
<proteinExistence type="predicted"/>
<protein>
    <submittedName>
        <fullName evidence="2">Uncharacterized protein</fullName>
    </submittedName>
</protein>
<organism evidence="2 3">
    <name type="scientific">Arctia plantaginis</name>
    <name type="common">Wood tiger moth</name>
    <name type="synonym">Phalaena plantaginis</name>
    <dbReference type="NCBI Taxonomy" id="874455"/>
    <lineage>
        <taxon>Eukaryota</taxon>
        <taxon>Metazoa</taxon>
        <taxon>Ecdysozoa</taxon>
        <taxon>Arthropoda</taxon>
        <taxon>Hexapoda</taxon>
        <taxon>Insecta</taxon>
        <taxon>Pterygota</taxon>
        <taxon>Neoptera</taxon>
        <taxon>Endopterygota</taxon>
        <taxon>Lepidoptera</taxon>
        <taxon>Glossata</taxon>
        <taxon>Ditrysia</taxon>
        <taxon>Noctuoidea</taxon>
        <taxon>Erebidae</taxon>
        <taxon>Arctiinae</taxon>
        <taxon>Arctia</taxon>
    </lineage>
</organism>
<feature type="non-terminal residue" evidence="2">
    <location>
        <position position="1"/>
    </location>
</feature>
<gene>
    <name evidence="2" type="ORF">APLA_LOCUS17157</name>
</gene>
<comment type="caution">
    <text evidence="2">The sequence shown here is derived from an EMBL/GenBank/DDBJ whole genome shotgun (WGS) entry which is preliminary data.</text>
</comment>